<protein>
    <submittedName>
        <fullName evidence="1">Uncharacterized protein</fullName>
    </submittedName>
</protein>
<keyword evidence="2" id="KW-1185">Reference proteome</keyword>
<organism evidence="1 2">
    <name type="scientific">Saguinus oedipus</name>
    <name type="common">Cotton-top tamarin</name>
    <name type="synonym">Oedipomidas oedipus</name>
    <dbReference type="NCBI Taxonomy" id="9490"/>
    <lineage>
        <taxon>Eukaryota</taxon>
        <taxon>Metazoa</taxon>
        <taxon>Chordata</taxon>
        <taxon>Craniata</taxon>
        <taxon>Vertebrata</taxon>
        <taxon>Euteleostomi</taxon>
        <taxon>Mammalia</taxon>
        <taxon>Eutheria</taxon>
        <taxon>Euarchontoglires</taxon>
        <taxon>Primates</taxon>
        <taxon>Haplorrhini</taxon>
        <taxon>Platyrrhini</taxon>
        <taxon>Cebidae</taxon>
        <taxon>Callitrichinae</taxon>
        <taxon>Saguinus</taxon>
    </lineage>
</organism>
<name>A0ABQ9VCV5_SAGOE</name>
<evidence type="ECO:0000313" key="1">
    <source>
        <dbReference type="EMBL" id="KAK2107216.1"/>
    </source>
</evidence>
<comment type="caution">
    <text evidence="1">The sequence shown here is derived from an EMBL/GenBank/DDBJ whole genome shotgun (WGS) entry which is preliminary data.</text>
</comment>
<evidence type="ECO:0000313" key="2">
    <source>
        <dbReference type="Proteomes" id="UP001266305"/>
    </source>
</evidence>
<dbReference type="Proteomes" id="UP001266305">
    <property type="component" value="Unassembled WGS sequence"/>
</dbReference>
<proteinExistence type="predicted"/>
<gene>
    <name evidence="1" type="ORF">P7K49_016730</name>
</gene>
<dbReference type="EMBL" id="JASSZA010000007">
    <property type="protein sequence ID" value="KAK2107216.1"/>
    <property type="molecule type" value="Genomic_DNA"/>
</dbReference>
<reference evidence="1 2" key="1">
    <citation type="submission" date="2023-05" db="EMBL/GenBank/DDBJ databases">
        <title>B98-5 Cell Line De Novo Hybrid Assembly: An Optical Mapping Approach.</title>
        <authorList>
            <person name="Kananen K."/>
            <person name="Auerbach J.A."/>
            <person name="Kautto E."/>
            <person name="Blachly J.S."/>
        </authorList>
    </citation>
    <scope>NUCLEOTIDE SEQUENCE [LARGE SCALE GENOMIC DNA]</scope>
    <source>
        <strain evidence="1">B95-8</strain>
        <tissue evidence="1">Cell line</tissue>
    </source>
</reference>
<sequence>MEPKPFIDYYLHGHLHGYFSKHGTRVNNVNGESPSTSMKVFSHYKNGGNSVTWAGGRHPSSSSSWYLVHLTGMIHADSVLGTIVPMSPQSGE</sequence>
<accession>A0ABQ9VCV5</accession>